<reference evidence="1 2" key="2">
    <citation type="journal article" date="2017" name="Genome Biol.">
        <title>New reference genome sequences of hot pepper reveal the massive evolution of plant disease-resistance genes by retroduplication.</title>
        <authorList>
            <person name="Kim S."/>
            <person name="Park J."/>
            <person name="Yeom S.I."/>
            <person name="Kim Y.M."/>
            <person name="Seo E."/>
            <person name="Kim K.T."/>
            <person name="Kim M.S."/>
            <person name="Lee J.M."/>
            <person name="Cheong K."/>
            <person name="Shin H.S."/>
            <person name="Kim S.B."/>
            <person name="Han K."/>
            <person name="Lee J."/>
            <person name="Park M."/>
            <person name="Lee H.A."/>
            <person name="Lee H.Y."/>
            <person name="Lee Y."/>
            <person name="Oh S."/>
            <person name="Lee J.H."/>
            <person name="Choi E."/>
            <person name="Choi E."/>
            <person name="Lee S.E."/>
            <person name="Jeon J."/>
            <person name="Kim H."/>
            <person name="Choi G."/>
            <person name="Song H."/>
            <person name="Lee J."/>
            <person name="Lee S.C."/>
            <person name="Kwon J.K."/>
            <person name="Lee H.Y."/>
            <person name="Koo N."/>
            <person name="Hong Y."/>
            <person name="Kim R.W."/>
            <person name="Kang W.H."/>
            <person name="Huh J.H."/>
            <person name="Kang B.C."/>
            <person name="Yang T.J."/>
            <person name="Lee Y.H."/>
            <person name="Bennetzen J.L."/>
            <person name="Choi D."/>
        </authorList>
    </citation>
    <scope>NUCLEOTIDE SEQUENCE [LARGE SCALE GENOMIC DNA]</scope>
    <source>
        <strain evidence="2">cv. CM334</strain>
    </source>
</reference>
<dbReference type="GO" id="GO:0004420">
    <property type="term" value="F:hydroxymethylglutaryl-CoA reductase (NADPH) activity"/>
    <property type="evidence" value="ECO:0007669"/>
    <property type="project" value="InterPro"/>
</dbReference>
<dbReference type="PROSITE" id="PS50065">
    <property type="entry name" value="HMG_COA_REDUCTASE_4"/>
    <property type="match status" value="1"/>
</dbReference>
<evidence type="ECO:0000313" key="2">
    <source>
        <dbReference type="Proteomes" id="UP000222542"/>
    </source>
</evidence>
<dbReference type="EMBL" id="AYRZ02000002">
    <property type="protein sequence ID" value="PHT89863.1"/>
    <property type="molecule type" value="Genomic_DNA"/>
</dbReference>
<gene>
    <name evidence="1" type="ORF">T459_04976</name>
</gene>
<sequence length="78" mass="8225">MIEAINDGKDLHVSITMPYIEVGTVAGGNQLASQPACLNLVDVKGACRESLALNSRLLAAIVADSVLAGELSFRKRLD</sequence>
<dbReference type="Proteomes" id="UP000222542">
    <property type="component" value="Unassembled WGS sequence"/>
</dbReference>
<dbReference type="Pfam" id="PF00368">
    <property type="entry name" value="HMG-CoA_red"/>
    <property type="match status" value="1"/>
</dbReference>
<dbReference type="AlphaFoldDB" id="A0A2G3A6P8"/>
<dbReference type="InterPro" id="IPR023074">
    <property type="entry name" value="HMG_CoA_Rdtase_cat_sf"/>
</dbReference>
<evidence type="ECO:0000313" key="1">
    <source>
        <dbReference type="EMBL" id="PHT89863.1"/>
    </source>
</evidence>
<dbReference type="InterPro" id="IPR009029">
    <property type="entry name" value="HMG_CoA_Rdtase_sub-bd_dom_sf"/>
</dbReference>
<comment type="caution">
    <text evidence="1">The sequence shown here is derived from an EMBL/GenBank/DDBJ whole genome shotgun (WGS) entry which is preliminary data.</text>
</comment>
<dbReference type="SUPFAM" id="SSF56542">
    <property type="entry name" value="Substrate-binding domain of HMG-CoA reductase"/>
    <property type="match status" value="1"/>
</dbReference>
<dbReference type="Gramene" id="PHT89863">
    <property type="protein sequence ID" value="PHT89863"/>
    <property type="gene ID" value="T459_04976"/>
</dbReference>
<dbReference type="InterPro" id="IPR002202">
    <property type="entry name" value="HMG_CoA_Rdtase"/>
</dbReference>
<accession>A0A2G3A6P8</accession>
<protein>
    <submittedName>
        <fullName evidence="1">3-hydroxy-3-methylglutaryl-coenzyme A reductase 2</fullName>
    </submittedName>
</protein>
<dbReference type="PANTHER" id="PTHR10572">
    <property type="entry name" value="3-HYDROXY-3-METHYLGLUTARYL-COENZYME A REDUCTASE"/>
    <property type="match status" value="1"/>
</dbReference>
<proteinExistence type="predicted"/>
<dbReference type="GO" id="GO:0015936">
    <property type="term" value="P:coenzyme A metabolic process"/>
    <property type="evidence" value="ECO:0007669"/>
    <property type="project" value="InterPro"/>
</dbReference>
<dbReference type="Gene3D" id="3.90.770.10">
    <property type="entry name" value="3-hydroxy-3-methylglutaryl-coenzyme A Reductase, Chain A, domain 2"/>
    <property type="match status" value="1"/>
</dbReference>
<dbReference type="PANTHER" id="PTHR10572:SF53">
    <property type="entry name" value="3-HYDROXY-3-METHYLGLUTARYL COENZYME A REDUCTASE"/>
    <property type="match status" value="1"/>
</dbReference>
<organism evidence="1 2">
    <name type="scientific">Capsicum annuum</name>
    <name type="common">Capsicum pepper</name>
    <dbReference type="NCBI Taxonomy" id="4072"/>
    <lineage>
        <taxon>Eukaryota</taxon>
        <taxon>Viridiplantae</taxon>
        <taxon>Streptophyta</taxon>
        <taxon>Embryophyta</taxon>
        <taxon>Tracheophyta</taxon>
        <taxon>Spermatophyta</taxon>
        <taxon>Magnoliopsida</taxon>
        <taxon>eudicotyledons</taxon>
        <taxon>Gunneridae</taxon>
        <taxon>Pentapetalae</taxon>
        <taxon>asterids</taxon>
        <taxon>lamiids</taxon>
        <taxon>Solanales</taxon>
        <taxon>Solanaceae</taxon>
        <taxon>Solanoideae</taxon>
        <taxon>Capsiceae</taxon>
        <taxon>Capsicum</taxon>
    </lineage>
</organism>
<dbReference type="STRING" id="4072.A0A2G3A6P8"/>
<dbReference type="OMA" id="SITMPYI"/>
<name>A0A2G3A6P8_CAPAN</name>
<keyword evidence="2" id="KW-1185">Reference proteome</keyword>
<reference evidence="1 2" key="1">
    <citation type="journal article" date="2014" name="Nat. Genet.">
        <title>Genome sequence of the hot pepper provides insights into the evolution of pungency in Capsicum species.</title>
        <authorList>
            <person name="Kim S."/>
            <person name="Park M."/>
            <person name="Yeom S.I."/>
            <person name="Kim Y.M."/>
            <person name="Lee J.M."/>
            <person name="Lee H.A."/>
            <person name="Seo E."/>
            <person name="Choi J."/>
            <person name="Cheong K."/>
            <person name="Kim K.T."/>
            <person name="Jung K."/>
            <person name="Lee G.W."/>
            <person name="Oh S.K."/>
            <person name="Bae C."/>
            <person name="Kim S.B."/>
            <person name="Lee H.Y."/>
            <person name="Kim S.Y."/>
            <person name="Kim M.S."/>
            <person name="Kang B.C."/>
            <person name="Jo Y.D."/>
            <person name="Yang H.B."/>
            <person name="Jeong H.J."/>
            <person name="Kang W.H."/>
            <person name="Kwon J.K."/>
            <person name="Shin C."/>
            <person name="Lim J.Y."/>
            <person name="Park J.H."/>
            <person name="Huh J.H."/>
            <person name="Kim J.S."/>
            <person name="Kim B.D."/>
            <person name="Cohen O."/>
            <person name="Paran I."/>
            <person name="Suh M.C."/>
            <person name="Lee S.B."/>
            <person name="Kim Y.K."/>
            <person name="Shin Y."/>
            <person name="Noh S.J."/>
            <person name="Park J."/>
            <person name="Seo Y.S."/>
            <person name="Kwon S.Y."/>
            <person name="Kim H.A."/>
            <person name="Park J.M."/>
            <person name="Kim H.J."/>
            <person name="Choi S.B."/>
            <person name="Bosland P.W."/>
            <person name="Reeves G."/>
            <person name="Jo S.H."/>
            <person name="Lee B.W."/>
            <person name="Cho H.T."/>
            <person name="Choi H.S."/>
            <person name="Lee M.S."/>
            <person name="Yu Y."/>
            <person name="Do Choi Y."/>
            <person name="Park B.S."/>
            <person name="van Deynze A."/>
            <person name="Ashrafi H."/>
            <person name="Hill T."/>
            <person name="Kim W.T."/>
            <person name="Pai H.S."/>
            <person name="Ahn H.K."/>
            <person name="Yeam I."/>
            <person name="Giovannoni J.J."/>
            <person name="Rose J.K."/>
            <person name="Sorensen I."/>
            <person name="Lee S.J."/>
            <person name="Kim R.W."/>
            <person name="Choi I.Y."/>
            <person name="Choi B.S."/>
            <person name="Lim J.S."/>
            <person name="Lee Y.H."/>
            <person name="Choi D."/>
        </authorList>
    </citation>
    <scope>NUCLEOTIDE SEQUENCE [LARGE SCALE GENOMIC DNA]</scope>
    <source>
        <strain evidence="2">cv. CM334</strain>
    </source>
</reference>